<proteinExistence type="predicted"/>
<keyword evidence="1" id="KW-0732">Signal</keyword>
<gene>
    <name evidence="2" type="ORF">C7S18_16820</name>
</gene>
<sequence length="143" mass="15815">MKTIARFVAGPILALVGLAASAQSAPVFEYRHITNPDATVICGCEHLGSQYDGICAAYVLPYDSNVLSWSWEPYGNAWMPYSQTGDTAYYDSYGYGGLFARAYYVKAGFYYVNTETGERHLWWPTERSYAVSQCGLGTVGFPL</sequence>
<reference evidence="2 3" key="2">
    <citation type="submission" date="2018-03" db="EMBL/GenBank/DDBJ databases">
        <authorList>
            <person name="Keele B.F."/>
        </authorList>
    </citation>
    <scope>NUCLEOTIDE SEQUENCE [LARGE SCALE GENOMIC DNA]</scope>
    <source>
        <strain evidence="2 3">D13</strain>
    </source>
</reference>
<evidence type="ECO:0000313" key="2">
    <source>
        <dbReference type="EMBL" id="AVP98748.1"/>
    </source>
</evidence>
<dbReference type="KEGG" id="xba:C7S18_16820"/>
<dbReference type="Proteomes" id="UP000241074">
    <property type="component" value="Chromosome"/>
</dbReference>
<evidence type="ECO:0008006" key="4">
    <source>
        <dbReference type="Google" id="ProtNLM"/>
    </source>
</evidence>
<feature type="signal peptide" evidence="1">
    <location>
        <begin position="1"/>
        <end position="24"/>
    </location>
</feature>
<organism evidence="2 3">
    <name type="scientific">Ahniella affigens</name>
    <dbReference type="NCBI Taxonomy" id="2021234"/>
    <lineage>
        <taxon>Bacteria</taxon>
        <taxon>Pseudomonadati</taxon>
        <taxon>Pseudomonadota</taxon>
        <taxon>Gammaproteobacteria</taxon>
        <taxon>Lysobacterales</taxon>
        <taxon>Rhodanobacteraceae</taxon>
        <taxon>Ahniella</taxon>
    </lineage>
</organism>
<feature type="chain" id="PRO_5015174346" description="Secreted protein" evidence="1">
    <location>
        <begin position="25"/>
        <end position="143"/>
    </location>
</feature>
<dbReference type="RefSeq" id="WP_106892667.1">
    <property type="nucleotide sequence ID" value="NZ_CP027860.1"/>
</dbReference>
<evidence type="ECO:0000256" key="1">
    <source>
        <dbReference type="SAM" id="SignalP"/>
    </source>
</evidence>
<dbReference type="AlphaFoldDB" id="A0A2P1PV78"/>
<reference evidence="2 3" key="1">
    <citation type="submission" date="2018-03" db="EMBL/GenBank/DDBJ databases">
        <title>Ahniella affigens gen. nov., sp. nov., a gammaproteobacterium isolated from sandy soil near a stream.</title>
        <authorList>
            <person name="Ko Y."/>
            <person name="Kim J.-H."/>
        </authorList>
    </citation>
    <scope>NUCLEOTIDE SEQUENCE [LARGE SCALE GENOMIC DNA]</scope>
    <source>
        <strain evidence="2 3">D13</strain>
    </source>
</reference>
<protein>
    <recommendedName>
        <fullName evidence="4">Secreted protein</fullName>
    </recommendedName>
</protein>
<accession>A0A2P1PV78</accession>
<keyword evidence="3" id="KW-1185">Reference proteome</keyword>
<evidence type="ECO:0000313" key="3">
    <source>
        <dbReference type="Proteomes" id="UP000241074"/>
    </source>
</evidence>
<dbReference type="EMBL" id="CP027860">
    <property type="protein sequence ID" value="AVP98748.1"/>
    <property type="molecule type" value="Genomic_DNA"/>
</dbReference>
<name>A0A2P1PV78_9GAMM</name>